<feature type="compositionally biased region" description="Polar residues" evidence="6">
    <location>
        <begin position="263"/>
        <end position="274"/>
    </location>
</feature>
<dbReference type="InterPro" id="IPR001005">
    <property type="entry name" value="SANT/Myb"/>
</dbReference>
<keyword evidence="3" id="KW-0238">DNA-binding</keyword>
<comment type="subcellular location">
    <subcellularLocation>
        <location evidence="1">Nucleus</location>
    </subcellularLocation>
</comment>
<keyword evidence="11" id="KW-1185">Reference proteome</keyword>
<evidence type="ECO:0000256" key="4">
    <source>
        <dbReference type="ARBA" id="ARBA00023163"/>
    </source>
</evidence>
<dbReference type="PANTHER" id="PTHR12802:SF174">
    <property type="entry name" value="LATE ELONGATED HYPOCOTYL-LIKE PROTEIN"/>
    <property type="match status" value="1"/>
</dbReference>
<feature type="domain" description="Myb-like" evidence="7">
    <location>
        <begin position="121"/>
        <end position="171"/>
    </location>
</feature>
<accession>A0ABP0XXZ5</accession>
<dbReference type="CDD" id="cd00167">
    <property type="entry name" value="SANT"/>
    <property type="match status" value="1"/>
</dbReference>
<sequence length="537" mass="60680">MCFHSEFPRNRLNANRRNYDYLGLVLFILEKHTGFLGYWKLNGNQFCEDRGVWLRKSRGSRFAPQELAMGAANMQLQNTGGDLCSNNISSAVYEPTVTPDQHSSGNAQLKEFSPKVRKPYTITKQRERWKEEEHEKFIEALKLYGRDWRQIEEHVGTKTAVQIRSHAQKFFSKVTRNSNGCSTSSVGCIEIPPPRPKRKPAHPYPRKEVPHSHKASRISELTRSLSPQLSEKECQSPTSIVISASGSDMLMFTDSRIHHDSGSPDSSIPSTEPNSFLLDNESPTAAPGTENSIPHEKIPTNLELFTKDDMIEKDDSTKEVSIQSLKLFGRTVLITDPHRQTPIVGNCTPEADRKPGENQKQVSPWNSMVMESSTRNTECTWNHGAFYFIQLNSGDSKQGPGSAVPVSWWSSYGSYPFSFVHCFKQADLNPNQVDDKETHKDQSWCGSNTGSVNSAENGDKVGENDIQSCRLFHNNRDRDSVSKDEMIGKALSCELISSHEKNTKGFVPYKRCMTERATQSHTITEAEREEKRIRLCL</sequence>
<feature type="domain" description="SANT" evidence="8">
    <location>
        <begin position="124"/>
        <end position="175"/>
    </location>
</feature>
<dbReference type="Pfam" id="PF00249">
    <property type="entry name" value="Myb_DNA-binding"/>
    <property type="match status" value="1"/>
</dbReference>
<evidence type="ECO:0000256" key="3">
    <source>
        <dbReference type="ARBA" id="ARBA00023125"/>
    </source>
</evidence>
<evidence type="ECO:0000259" key="8">
    <source>
        <dbReference type="PROSITE" id="PS51293"/>
    </source>
</evidence>
<dbReference type="Proteomes" id="UP001642487">
    <property type="component" value="Chromosome 10"/>
</dbReference>
<feature type="region of interest" description="Disordered" evidence="6">
    <location>
        <begin position="433"/>
        <end position="460"/>
    </location>
</feature>
<feature type="region of interest" description="Disordered" evidence="6">
    <location>
        <begin position="340"/>
        <end position="362"/>
    </location>
</feature>
<dbReference type="NCBIfam" id="TIGR01557">
    <property type="entry name" value="myb_SHAQKYF"/>
    <property type="match status" value="1"/>
</dbReference>
<dbReference type="InterPro" id="IPR017930">
    <property type="entry name" value="Myb_dom"/>
</dbReference>
<evidence type="ECO:0000256" key="5">
    <source>
        <dbReference type="ARBA" id="ARBA00023242"/>
    </source>
</evidence>
<protein>
    <submittedName>
        <fullName evidence="10">Uncharacterized protein</fullName>
    </submittedName>
</protein>
<gene>
    <name evidence="10" type="ORF">CITCOLO1_LOCUS3218</name>
</gene>
<dbReference type="InterPro" id="IPR009057">
    <property type="entry name" value="Homeodomain-like_sf"/>
</dbReference>
<dbReference type="EMBL" id="OZ021744">
    <property type="protein sequence ID" value="CAK9311558.1"/>
    <property type="molecule type" value="Genomic_DNA"/>
</dbReference>
<evidence type="ECO:0000259" key="7">
    <source>
        <dbReference type="PROSITE" id="PS50090"/>
    </source>
</evidence>
<organism evidence="10 11">
    <name type="scientific">Citrullus colocynthis</name>
    <name type="common">colocynth</name>
    <dbReference type="NCBI Taxonomy" id="252529"/>
    <lineage>
        <taxon>Eukaryota</taxon>
        <taxon>Viridiplantae</taxon>
        <taxon>Streptophyta</taxon>
        <taxon>Embryophyta</taxon>
        <taxon>Tracheophyta</taxon>
        <taxon>Spermatophyta</taxon>
        <taxon>Magnoliopsida</taxon>
        <taxon>eudicotyledons</taxon>
        <taxon>Gunneridae</taxon>
        <taxon>Pentapetalae</taxon>
        <taxon>rosids</taxon>
        <taxon>fabids</taxon>
        <taxon>Cucurbitales</taxon>
        <taxon>Cucurbitaceae</taxon>
        <taxon>Benincaseae</taxon>
        <taxon>Citrullus</taxon>
    </lineage>
</organism>
<feature type="region of interest" description="Disordered" evidence="6">
    <location>
        <begin position="188"/>
        <end position="236"/>
    </location>
</feature>
<dbReference type="PROSITE" id="PS50090">
    <property type="entry name" value="MYB_LIKE"/>
    <property type="match status" value="1"/>
</dbReference>
<name>A0ABP0XXZ5_9ROSI</name>
<reference evidence="10 11" key="1">
    <citation type="submission" date="2024-03" db="EMBL/GenBank/DDBJ databases">
        <authorList>
            <person name="Gkanogiannis A."/>
            <person name="Becerra Lopez-Lavalle L."/>
        </authorList>
    </citation>
    <scope>NUCLEOTIDE SEQUENCE [LARGE SCALE GENOMIC DNA]</scope>
</reference>
<keyword evidence="5" id="KW-0539">Nucleus</keyword>
<feature type="domain" description="HTH myb-type" evidence="9">
    <location>
        <begin position="121"/>
        <end position="175"/>
    </location>
</feature>
<evidence type="ECO:0000256" key="1">
    <source>
        <dbReference type="ARBA" id="ARBA00004123"/>
    </source>
</evidence>
<dbReference type="Gene3D" id="1.10.10.60">
    <property type="entry name" value="Homeodomain-like"/>
    <property type="match status" value="1"/>
</dbReference>
<dbReference type="InterPro" id="IPR006447">
    <property type="entry name" value="Myb_dom_plants"/>
</dbReference>
<evidence type="ECO:0000256" key="2">
    <source>
        <dbReference type="ARBA" id="ARBA00023015"/>
    </source>
</evidence>
<dbReference type="PROSITE" id="PS51294">
    <property type="entry name" value="HTH_MYB"/>
    <property type="match status" value="1"/>
</dbReference>
<keyword evidence="2" id="KW-0805">Transcription regulation</keyword>
<evidence type="ECO:0000256" key="6">
    <source>
        <dbReference type="SAM" id="MobiDB-lite"/>
    </source>
</evidence>
<dbReference type="SMART" id="SM00717">
    <property type="entry name" value="SANT"/>
    <property type="match status" value="1"/>
</dbReference>
<evidence type="ECO:0000313" key="10">
    <source>
        <dbReference type="EMBL" id="CAK9311558.1"/>
    </source>
</evidence>
<dbReference type="PROSITE" id="PS51293">
    <property type="entry name" value="SANT"/>
    <property type="match status" value="1"/>
</dbReference>
<feature type="compositionally biased region" description="Polar residues" evidence="6">
    <location>
        <begin position="444"/>
        <end position="456"/>
    </location>
</feature>
<dbReference type="PANTHER" id="PTHR12802">
    <property type="entry name" value="SWI/SNF COMPLEX-RELATED"/>
    <property type="match status" value="1"/>
</dbReference>
<evidence type="ECO:0000313" key="11">
    <source>
        <dbReference type="Proteomes" id="UP001642487"/>
    </source>
</evidence>
<keyword evidence="4" id="KW-0804">Transcription</keyword>
<feature type="compositionally biased region" description="Polar residues" evidence="6">
    <location>
        <begin position="219"/>
        <end position="236"/>
    </location>
</feature>
<feature type="compositionally biased region" description="Basic and acidic residues" evidence="6">
    <location>
        <begin position="433"/>
        <end position="442"/>
    </location>
</feature>
<dbReference type="InterPro" id="IPR017884">
    <property type="entry name" value="SANT_dom"/>
</dbReference>
<dbReference type="SUPFAM" id="SSF46689">
    <property type="entry name" value="Homeodomain-like"/>
    <property type="match status" value="1"/>
</dbReference>
<feature type="region of interest" description="Disordered" evidence="6">
    <location>
        <begin position="255"/>
        <end position="295"/>
    </location>
</feature>
<evidence type="ECO:0000259" key="9">
    <source>
        <dbReference type="PROSITE" id="PS51294"/>
    </source>
</evidence>
<proteinExistence type="predicted"/>